<dbReference type="EMBL" id="CP129682">
    <property type="protein sequence ID" value="XDS48295.1"/>
    <property type="molecule type" value="Genomic_DNA"/>
</dbReference>
<evidence type="ECO:0000256" key="1">
    <source>
        <dbReference type="SAM" id="MobiDB-lite"/>
    </source>
</evidence>
<accession>A0AB39URW3</accession>
<proteinExistence type="predicted"/>
<organism evidence="4">
    <name type="scientific">Bifidobacterium fermentum</name>
    <dbReference type="NCBI Taxonomy" id="3059035"/>
    <lineage>
        <taxon>Bacteria</taxon>
        <taxon>Bacillati</taxon>
        <taxon>Actinomycetota</taxon>
        <taxon>Actinomycetes</taxon>
        <taxon>Bifidobacteriales</taxon>
        <taxon>Bifidobacteriaceae</taxon>
        <taxon>Bifidobacterium</taxon>
    </lineage>
</organism>
<gene>
    <name evidence="4" type="ORF">QN062_04120</name>
    <name evidence="3" type="ORF">QN216_08135</name>
    <name evidence="2" type="ORF">QN217_02330</name>
</gene>
<dbReference type="AlphaFoldDB" id="A0AB39URW3"/>
<feature type="region of interest" description="Disordered" evidence="1">
    <location>
        <begin position="51"/>
        <end position="73"/>
    </location>
</feature>
<name>A0AB39URW3_9BIFI</name>
<evidence type="ECO:0000313" key="3">
    <source>
        <dbReference type="EMBL" id="XDS48295.1"/>
    </source>
</evidence>
<dbReference type="RefSeq" id="WP_369342327.1">
    <property type="nucleotide sequence ID" value="NZ_CP129675.1"/>
</dbReference>
<evidence type="ECO:0000313" key="4">
    <source>
        <dbReference type="EMBL" id="XDS51364.1"/>
    </source>
</evidence>
<protein>
    <submittedName>
        <fullName evidence="4">Uncharacterized protein</fullName>
    </submittedName>
</protein>
<dbReference type="EMBL" id="CP129675">
    <property type="protein sequence ID" value="XDS47000.1"/>
    <property type="molecule type" value="Genomic_DNA"/>
</dbReference>
<dbReference type="KEGG" id="bfk:QN062_04120"/>
<sequence>MTQEYTPTDSEIRAQYANDPDSEGVVDERRGAVFDRWLVAHDAQIRADAWDEGRQSTGAVLNNHSNPYRKEQK</sequence>
<feature type="compositionally biased region" description="Polar residues" evidence="1">
    <location>
        <begin position="55"/>
        <end position="66"/>
    </location>
</feature>
<dbReference type="EMBL" id="CP129683">
    <property type="protein sequence ID" value="XDS51364.1"/>
    <property type="molecule type" value="Genomic_DNA"/>
</dbReference>
<reference evidence="4" key="1">
    <citation type="submission" date="2023-07" db="EMBL/GenBank/DDBJ databases">
        <title>Bifidobacterium aquikefiriaerophilum sp. nov. and Bifidobacterium eccum sp. nov., isolated from water kefir.</title>
        <authorList>
            <person name="Breselge S."/>
            <person name="Bellassi P."/>
            <person name="Barcenilla C."/>
            <person name="Alvarez-Ordonez A."/>
            <person name="Morelli L."/>
            <person name="Cotter P.D."/>
        </authorList>
    </citation>
    <scope>NUCLEOTIDE SEQUENCE</scope>
    <source>
        <strain evidence="4">WK012_4_13</strain>
        <strain evidence="3">WK013_4_14</strain>
        <strain evidence="2">WK048_4_13</strain>
    </source>
</reference>
<evidence type="ECO:0000313" key="2">
    <source>
        <dbReference type="EMBL" id="XDS47000.1"/>
    </source>
</evidence>
<feature type="region of interest" description="Disordered" evidence="1">
    <location>
        <begin position="1"/>
        <end position="24"/>
    </location>
</feature>